<evidence type="ECO:0000259" key="1">
    <source>
        <dbReference type="Pfam" id="PF12728"/>
    </source>
</evidence>
<feature type="domain" description="Helix-turn-helix" evidence="1">
    <location>
        <begin position="118"/>
        <end position="163"/>
    </location>
</feature>
<sequence length="241" mass="28427">MFFVPHLYLVLDFLLCLHQECRVLVFFEPCRTTLNPLDPHRTIKKGRLCRMLVNKRCIYCGDKFQAKTTKTKYCSHSCNQKHYKHKAKKTRQVLAENSEITERHPFSERLELVKIKEFLSVADCAILLNVSRSTIKRLILSGDLLSFNIMGRVLVSRKDLDHLCRQGFNKTNDKKIAVKKKEFDEKKYYFMGEISEFYKISLRSVERHLKLKGIEKIKKGRFTYVLKSDIRKLYGAPNKRS</sequence>
<reference evidence="2 3" key="1">
    <citation type="journal article" date="2014" name="Genome Announc.">
        <title>Draft Genome Sequences of Marine Flavobacterium Algibacter lectus Strains SS8 and NR4.</title>
        <authorList>
            <person name="Takatani N."/>
            <person name="Nakanishi M."/>
            <person name="Meirelles P."/>
            <person name="Mino S."/>
            <person name="Suda W."/>
            <person name="Oshima K."/>
            <person name="Hattori M."/>
            <person name="Ohkuma M."/>
            <person name="Hosokawa M."/>
            <person name="Miyashita K."/>
            <person name="Thompson F.L."/>
            <person name="Niwa A."/>
            <person name="Sawabe T."/>
            <person name="Sawabe T."/>
        </authorList>
    </citation>
    <scope>NUCLEOTIDE SEQUENCE [LARGE SCALE GENOMIC DNA]</scope>
    <source>
        <strain evidence="3">JCM19274</strain>
    </source>
</reference>
<evidence type="ECO:0000313" key="2">
    <source>
        <dbReference type="EMBL" id="GAL82475.1"/>
    </source>
</evidence>
<comment type="caution">
    <text evidence="2">The sequence shown here is derived from an EMBL/GenBank/DDBJ whole genome shotgun (WGS) entry which is preliminary data.</text>
</comment>
<dbReference type="EMBL" id="BBNU01000030">
    <property type="protein sequence ID" value="GAL82475.1"/>
    <property type="molecule type" value="Genomic_DNA"/>
</dbReference>
<dbReference type="InterPro" id="IPR041657">
    <property type="entry name" value="HTH_17"/>
</dbReference>
<protein>
    <submittedName>
        <fullName evidence="2">Transposase</fullName>
    </submittedName>
</protein>
<evidence type="ECO:0000313" key="3">
    <source>
        <dbReference type="Proteomes" id="UP000029643"/>
    </source>
</evidence>
<name>A0A090WZH3_9FLAO</name>
<gene>
    <name evidence="2" type="ORF">JCM19274_4029</name>
</gene>
<accession>A0A090WZH3</accession>
<dbReference type="AlphaFoldDB" id="A0A090WZH3"/>
<dbReference type="Pfam" id="PF12728">
    <property type="entry name" value="HTH_17"/>
    <property type="match status" value="1"/>
</dbReference>
<proteinExistence type="predicted"/>
<dbReference type="Proteomes" id="UP000029643">
    <property type="component" value="Unassembled WGS sequence"/>
</dbReference>
<dbReference type="STRING" id="221126.SAMN04489722_11561"/>
<organism evidence="2 3">
    <name type="scientific">Algibacter lectus</name>
    <dbReference type="NCBI Taxonomy" id="221126"/>
    <lineage>
        <taxon>Bacteria</taxon>
        <taxon>Pseudomonadati</taxon>
        <taxon>Bacteroidota</taxon>
        <taxon>Flavobacteriia</taxon>
        <taxon>Flavobacteriales</taxon>
        <taxon>Flavobacteriaceae</taxon>
        <taxon>Algibacter</taxon>
    </lineage>
</organism>